<evidence type="ECO:0000256" key="6">
    <source>
        <dbReference type="ARBA" id="ARBA00022842"/>
    </source>
</evidence>
<dbReference type="HAMAP" id="MF_00558">
    <property type="entry name" value="Succ_CoA_beta"/>
    <property type="match status" value="1"/>
</dbReference>
<keyword evidence="2 12" id="KW-0816">Tricarboxylic acid cycle</keyword>
<dbReference type="InterPro" id="IPR017866">
    <property type="entry name" value="Succ-CoA_synthase_bsu_CS"/>
</dbReference>
<sequence length="431" mass="46772">MAAPMQILRSSMRLSSYRCLCKSRWNRKAAAVTIPSRNLNLQEYQSKKLMEDGGVSVQKFVMASSPDEAKTAAERLTVDEYVIKAQILAGGRGKGTFSNGFKGGVHLTKDPSKVEGIVENMLGNKLTTKQTSADGVKVNQVMVAEALDIAKETYFAIVMDRGYNGPVMVGSKHGGVDIEETAEKDPDSIIKEAVDIVTGITEEQALRMAEKLDFTGEHLQQAATQITRLYNLFVKVDATQLEINPFGETPDGRVVCFDAKLNFDDNAEFRQKEIFEMEDTSETDPREIEASRLKLNYIGLEGSIGCLVNGAGLAMATMDIIKLHGGEPANFLDVGGGVSEQQVYDAFQLLTADSHVKGILVNVFGGIVNCATVATGILKACQRIDLKLPLVVRLEGQNVEAGRKILEESNLPIKAAFGFEEAAKLAVASVK</sequence>
<dbReference type="EC" id="6.2.1.4" evidence="12"/>
<dbReference type="FunFam" id="3.30.1490.20:FF:000004">
    <property type="entry name" value="Succinate--CoA ligase [ADP-forming] subunit beta, mitochondrial"/>
    <property type="match status" value="1"/>
</dbReference>
<dbReference type="GO" id="GO:0000287">
    <property type="term" value="F:magnesium ion binding"/>
    <property type="evidence" value="ECO:0007669"/>
    <property type="project" value="UniProtKB-UniRule"/>
</dbReference>
<dbReference type="GO" id="GO:0042709">
    <property type="term" value="C:succinate-CoA ligase complex"/>
    <property type="evidence" value="ECO:0007669"/>
    <property type="project" value="TreeGrafter"/>
</dbReference>
<dbReference type="Pfam" id="PF08442">
    <property type="entry name" value="ATP-grasp_2"/>
    <property type="match status" value="1"/>
</dbReference>
<evidence type="ECO:0000256" key="5">
    <source>
        <dbReference type="ARBA" id="ARBA00022741"/>
    </source>
</evidence>
<dbReference type="GO" id="GO:0004776">
    <property type="term" value="F:succinate-CoA ligase (GDP-forming) activity"/>
    <property type="evidence" value="ECO:0007669"/>
    <property type="project" value="UniProtKB-EC"/>
</dbReference>
<dbReference type="Gene3D" id="3.30.1490.20">
    <property type="entry name" value="ATP-grasp fold, A domain"/>
    <property type="match status" value="1"/>
</dbReference>
<feature type="binding site" evidence="12">
    <location>
        <begin position="366"/>
        <end position="368"/>
    </location>
    <ligand>
        <name>substrate</name>
        <note>ligand shared with subunit alpha</note>
    </ligand>
</feature>
<dbReference type="STRING" id="6573.A0A210PZS6"/>
<comment type="function">
    <text evidence="10 12">GTP-specific succinyl-CoA synthetase functions in the citric acid cycle (TCA), coupling the hydrolysis of succinyl-CoA to the synthesis of GTP and thus represents the only step of substrate-level phosphorylation in the TCA. The beta subunit provides nucleotide specificity of the enzyme and binds the substrate succinate, while the binding sites for coenzyme A and phosphate are found in the alpha subunit.</text>
</comment>
<dbReference type="GO" id="GO:0005525">
    <property type="term" value="F:GTP binding"/>
    <property type="evidence" value="ECO:0007669"/>
    <property type="project" value="UniProtKB-UniRule"/>
</dbReference>
<feature type="domain" description="ATP-citrate synthase/succinyl-CoA ligase C-terminal" evidence="13">
    <location>
        <begin position="307"/>
        <end position="425"/>
    </location>
</feature>
<comment type="pathway">
    <text evidence="1 12">Carbohydrate metabolism; tricarboxylic acid cycle; succinate from succinyl-CoA (ligase route): step 1/1.</text>
</comment>
<dbReference type="Gene3D" id="3.30.470.20">
    <property type="entry name" value="ATP-grasp fold, B domain"/>
    <property type="match status" value="1"/>
</dbReference>
<dbReference type="FunFam" id="3.30.470.20:FF:000002">
    <property type="entry name" value="Succinate--CoA ligase [ADP-forming] subunit beta"/>
    <property type="match status" value="1"/>
</dbReference>
<feature type="binding site" evidence="12">
    <location>
        <position position="244"/>
    </location>
    <ligand>
        <name>Mg(2+)</name>
        <dbReference type="ChEBI" id="CHEBI:18420"/>
    </ligand>
</feature>
<dbReference type="SUPFAM" id="SSF56059">
    <property type="entry name" value="Glutathione synthetase ATP-binding domain-like"/>
    <property type="match status" value="1"/>
</dbReference>
<feature type="site" description="Important for substrate specificity" evidence="12">
    <location>
        <position position="148"/>
    </location>
</feature>
<dbReference type="GO" id="GO:0004775">
    <property type="term" value="F:succinate-CoA ligase (ADP-forming) activity"/>
    <property type="evidence" value="ECO:0007669"/>
    <property type="project" value="UniProtKB-UniRule"/>
</dbReference>
<proteinExistence type="inferred from homology"/>
<dbReference type="NCBIfam" id="NF001913">
    <property type="entry name" value="PRK00696.1"/>
    <property type="match status" value="1"/>
</dbReference>
<evidence type="ECO:0000259" key="14">
    <source>
        <dbReference type="Pfam" id="PF08442"/>
    </source>
</evidence>
<dbReference type="AlphaFoldDB" id="A0A210PZS6"/>
<dbReference type="Gene3D" id="3.40.50.261">
    <property type="entry name" value="Succinyl-CoA synthetase domains"/>
    <property type="match status" value="1"/>
</dbReference>
<gene>
    <name evidence="15" type="ORF">KP79_PYT11018</name>
</gene>
<feature type="binding site" evidence="12">
    <location>
        <position position="258"/>
    </location>
    <ligand>
        <name>Mg(2+)</name>
        <dbReference type="ChEBI" id="CHEBI:18420"/>
    </ligand>
</feature>
<organism evidence="15 16">
    <name type="scientific">Mizuhopecten yessoensis</name>
    <name type="common">Japanese scallop</name>
    <name type="synonym">Patinopecten yessoensis</name>
    <dbReference type="NCBI Taxonomy" id="6573"/>
    <lineage>
        <taxon>Eukaryota</taxon>
        <taxon>Metazoa</taxon>
        <taxon>Spiralia</taxon>
        <taxon>Lophotrochozoa</taxon>
        <taxon>Mollusca</taxon>
        <taxon>Bivalvia</taxon>
        <taxon>Autobranchia</taxon>
        <taxon>Pteriomorphia</taxon>
        <taxon>Pectinida</taxon>
        <taxon>Pectinoidea</taxon>
        <taxon>Pectinidae</taxon>
        <taxon>Mizuhopecten</taxon>
    </lineage>
</organism>
<dbReference type="Pfam" id="PF00549">
    <property type="entry name" value="Ligase_CoA"/>
    <property type="match status" value="1"/>
</dbReference>
<evidence type="ECO:0000256" key="9">
    <source>
        <dbReference type="ARBA" id="ARBA00052879"/>
    </source>
</evidence>
<evidence type="ECO:0000256" key="3">
    <source>
        <dbReference type="ARBA" id="ARBA00022598"/>
    </source>
</evidence>
<dbReference type="InterPro" id="IPR034722">
    <property type="entry name" value="Succ_CoA_betaG_euk"/>
</dbReference>
<keyword evidence="6 12" id="KW-0460">Magnesium</keyword>
<evidence type="ECO:0000256" key="1">
    <source>
        <dbReference type="ARBA" id="ARBA00005064"/>
    </source>
</evidence>
<evidence type="ECO:0000256" key="10">
    <source>
        <dbReference type="ARBA" id="ARBA00053833"/>
    </source>
</evidence>
<keyword evidence="8 12" id="KW-0342">GTP-binding</keyword>
<evidence type="ECO:0000256" key="8">
    <source>
        <dbReference type="ARBA" id="ARBA00023134"/>
    </source>
</evidence>
<comment type="caution">
    <text evidence="15">The sequence shown here is derived from an EMBL/GenBank/DDBJ whole genome shotgun (WGS) entry which is preliminary data.</text>
</comment>
<feature type="binding site" evidence="12">
    <location>
        <position position="147"/>
    </location>
    <ligand>
        <name>GTP</name>
        <dbReference type="ChEBI" id="CHEBI:37565"/>
    </ligand>
</feature>
<feature type="binding site" evidence="12">
    <location>
        <begin position="91"/>
        <end position="93"/>
    </location>
    <ligand>
        <name>GTP</name>
        <dbReference type="ChEBI" id="CHEBI:37565"/>
    </ligand>
</feature>
<dbReference type="InterPro" id="IPR016102">
    <property type="entry name" value="Succinyl-CoA_synth-like"/>
</dbReference>
<dbReference type="PIRSF" id="PIRSF001554">
    <property type="entry name" value="SucCS_beta"/>
    <property type="match status" value="1"/>
</dbReference>
<dbReference type="GO" id="GO:0005524">
    <property type="term" value="F:ATP binding"/>
    <property type="evidence" value="ECO:0007669"/>
    <property type="project" value="InterPro"/>
</dbReference>
<dbReference type="PANTHER" id="PTHR11815:SF10">
    <property type="entry name" value="SUCCINATE--COA LIGASE [GDP-FORMING] SUBUNIT BETA, MITOCHONDRIAL"/>
    <property type="match status" value="1"/>
</dbReference>
<evidence type="ECO:0000256" key="4">
    <source>
        <dbReference type="ARBA" id="ARBA00022723"/>
    </source>
</evidence>
<dbReference type="FunFam" id="3.40.50.261:FF:000001">
    <property type="entry name" value="Succinate--CoA ligase [ADP-forming] subunit beta"/>
    <property type="match status" value="1"/>
</dbReference>
<feature type="domain" description="ATP-grasp fold succinyl-CoA synthetase-type" evidence="14">
    <location>
        <begin position="40"/>
        <end position="246"/>
    </location>
</feature>
<evidence type="ECO:0000313" key="15">
    <source>
        <dbReference type="EMBL" id="OWF41982.1"/>
    </source>
</evidence>
<name>A0A210PZS6_MIZYE</name>
<comment type="subcellular location">
    <subcellularLocation>
        <location evidence="12">Mitochondrion</location>
    </subcellularLocation>
</comment>
<dbReference type="GO" id="GO:0005739">
    <property type="term" value="C:mitochondrion"/>
    <property type="evidence" value="ECO:0007669"/>
    <property type="project" value="UniProtKB-SubCell"/>
</dbReference>
<reference evidence="15 16" key="1">
    <citation type="journal article" date="2017" name="Nat. Ecol. Evol.">
        <title>Scallop genome provides insights into evolution of bilaterian karyotype and development.</title>
        <authorList>
            <person name="Wang S."/>
            <person name="Zhang J."/>
            <person name="Jiao W."/>
            <person name="Li J."/>
            <person name="Xun X."/>
            <person name="Sun Y."/>
            <person name="Guo X."/>
            <person name="Huan P."/>
            <person name="Dong B."/>
            <person name="Zhang L."/>
            <person name="Hu X."/>
            <person name="Sun X."/>
            <person name="Wang J."/>
            <person name="Zhao C."/>
            <person name="Wang Y."/>
            <person name="Wang D."/>
            <person name="Huang X."/>
            <person name="Wang R."/>
            <person name="Lv J."/>
            <person name="Li Y."/>
            <person name="Zhang Z."/>
            <person name="Liu B."/>
            <person name="Lu W."/>
            <person name="Hui Y."/>
            <person name="Liang J."/>
            <person name="Zhou Z."/>
            <person name="Hou R."/>
            <person name="Li X."/>
            <person name="Liu Y."/>
            <person name="Li H."/>
            <person name="Ning X."/>
            <person name="Lin Y."/>
            <person name="Zhao L."/>
            <person name="Xing Q."/>
            <person name="Dou J."/>
            <person name="Li Y."/>
            <person name="Mao J."/>
            <person name="Guo H."/>
            <person name="Dou H."/>
            <person name="Li T."/>
            <person name="Mu C."/>
            <person name="Jiang W."/>
            <person name="Fu Q."/>
            <person name="Fu X."/>
            <person name="Miao Y."/>
            <person name="Liu J."/>
            <person name="Yu Q."/>
            <person name="Li R."/>
            <person name="Liao H."/>
            <person name="Li X."/>
            <person name="Kong Y."/>
            <person name="Jiang Z."/>
            <person name="Chourrout D."/>
            <person name="Li R."/>
            <person name="Bao Z."/>
        </authorList>
    </citation>
    <scope>NUCLEOTIDE SEQUENCE [LARGE SCALE GENOMIC DNA]</scope>
    <source>
        <strain evidence="15 16">PY_sf001</strain>
    </source>
</reference>
<keyword evidence="5 12" id="KW-0547">Nucleotide-binding</keyword>
<feature type="binding site" evidence="12">
    <location>
        <position position="309"/>
    </location>
    <ligand>
        <name>substrate</name>
        <note>ligand shared with subunit alpha</note>
    </ligand>
</feature>
<comment type="catalytic activity">
    <reaction evidence="9 12">
        <text>GTP + succinate + CoA = succinyl-CoA + GDP + phosphate</text>
        <dbReference type="Rhea" id="RHEA:22120"/>
        <dbReference type="ChEBI" id="CHEBI:30031"/>
        <dbReference type="ChEBI" id="CHEBI:37565"/>
        <dbReference type="ChEBI" id="CHEBI:43474"/>
        <dbReference type="ChEBI" id="CHEBI:57287"/>
        <dbReference type="ChEBI" id="CHEBI:57292"/>
        <dbReference type="ChEBI" id="CHEBI:58189"/>
        <dbReference type="EC" id="6.2.1.4"/>
    </reaction>
</comment>
<feature type="binding site" evidence="12">
    <location>
        <position position="58"/>
    </location>
    <ligand>
        <name>GTP</name>
        <dbReference type="ChEBI" id="CHEBI:37565"/>
    </ligand>
</feature>
<keyword evidence="7 12" id="KW-0496">Mitochondrion</keyword>
<dbReference type="HAMAP" id="MF_03221">
    <property type="entry name" value="Succ_CoA_betaG_euk"/>
    <property type="match status" value="1"/>
</dbReference>
<dbReference type="GO" id="GO:0006099">
    <property type="term" value="P:tricarboxylic acid cycle"/>
    <property type="evidence" value="ECO:0007669"/>
    <property type="project" value="UniProtKB-UniRule"/>
</dbReference>
<evidence type="ECO:0000259" key="13">
    <source>
        <dbReference type="Pfam" id="PF00549"/>
    </source>
</evidence>
<dbReference type="NCBIfam" id="TIGR01016">
    <property type="entry name" value="sucCoAbeta"/>
    <property type="match status" value="1"/>
</dbReference>
<dbReference type="UniPathway" id="UPA00223">
    <property type="reaction ID" value="UER00999"/>
</dbReference>
<keyword evidence="16" id="KW-1185">Reference proteome</keyword>
<dbReference type="SUPFAM" id="SSF52210">
    <property type="entry name" value="Succinyl-CoA synthetase domains"/>
    <property type="match status" value="1"/>
</dbReference>
<feature type="site" description="Important for substrate specificity" evidence="12">
    <location>
        <position position="80"/>
    </location>
</feature>
<comment type="subunit">
    <text evidence="11 12">Heterodimer of an alpha and a beta subunit. The beta subunit determines specificity for GTP.</text>
</comment>
<dbReference type="PROSITE" id="PS01217">
    <property type="entry name" value="SUCCINYL_COA_LIG_3"/>
    <property type="match status" value="1"/>
</dbReference>
<evidence type="ECO:0000256" key="2">
    <source>
        <dbReference type="ARBA" id="ARBA00022532"/>
    </source>
</evidence>
<evidence type="ECO:0000256" key="7">
    <source>
        <dbReference type="ARBA" id="ARBA00023128"/>
    </source>
</evidence>
<evidence type="ECO:0000256" key="12">
    <source>
        <dbReference type="HAMAP-Rule" id="MF_03221"/>
    </source>
</evidence>
<dbReference type="InterPro" id="IPR005811">
    <property type="entry name" value="SUCC_ACL_C"/>
</dbReference>
<keyword evidence="4 12" id="KW-0479">Metal-binding</keyword>
<dbReference type="PANTHER" id="PTHR11815">
    <property type="entry name" value="SUCCINYL-COA SYNTHETASE BETA CHAIN"/>
    <property type="match status" value="1"/>
</dbReference>
<evidence type="ECO:0000256" key="11">
    <source>
        <dbReference type="ARBA" id="ARBA00063570"/>
    </source>
</evidence>
<dbReference type="InterPro" id="IPR013650">
    <property type="entry name" value="ATP-grasp_succ-CoA_synth-type"/>
</dbReference>
<dbReference type="InterPro" id="IPR005809">
    <property type="entry name" value="Succ_CoA_ligase-like_bsu"/>
</dbReference>
<keyword evidence="3 12" id="KW-0436">Ligase</keyword>
<comment type="similarity">
    <text evidence="12">Belongs to the succinate/malate CoA ligase beta subunit family. GTP-specific subunit beta subfamily.</text>
</comment>
<protein>
    <recommendedName>
        <fullName evidence="12">Succinate--CoA ligase [GDP-forming] subunit beta, mitochondrial</fullName>
        <ecNumber evidence="12">6.2.1.4</ecNumber>
    </recommendedName>
    <alternativeName>
        <fullName evidence="12">GTP-specific succinyl-CoA synthetase subunit beta</fullName>
        <shortName evidence="12">G-SCS</shortName>
        <shortName evidence="12">GTPSCS</shortName>
    </alternativeName>
    <alternativeName>
        <fullName evidence="12">Succinyl-CoA synthetase beta-G chain</fullName>
        <shortName evidence="12">SCS-betaG</shortName>
    </alternativeName>
</protein>
<comment type="cofactor">
    <cofactor evidence="12">
        <name>Mg(2+)</name>
        <dbReference type="ChEBI" id="CHEBI:18420"/>
    </cofactor>
    <text evidence="12">Binds 1 Mg(2+) ion per subunit.</text>
</comment>
<dbReference type="GO" id="GO:0006104">
    <property type="term" value="P:succinyl-CoA metabolic process"/>
    <property type="evidence" value="ECO:0007669"/>
    <property type="project" value="InterPro"/>
</dbReference>
<dbReference type="InterPro" id="IPR013815">
    <property type="entry name" value="ATP_grasp_subdomain_1"/>
</dbReference>
<dbReference type="Proteomes" id="UP000242188">
    <property type="component" value="Unassembled WGS sequence"/>
</dbReference>
<dbReference type="OrthoDB" id="1552at2759"/>
<evidence type="ECO:0000313" key="16">
    <source>
        <dbReference type="Proteomes" id="UP000242188"/>
    </source>
</evidence>
<accession>A0A210PZS6</accession>
<dbReference type="EMBL" id="NEDP02005326">
    <property type="protein sequence ID" value="OWF41982.1"/>
    <property type="molecule type" value="Genomic_DNA"/>
</dbReference>